<accession>A0A6M3HSR7</accession>
<dbReference type="AlphaFoldDB" id="A0A6M3HSR7"/>
<sequence>MPAIKNLSEIKQSLFKCLTNNEYSMFCSKAKSTLETYIKVTKNPYTMVRGFDYICTMPALDKTYTTNPISIYVSELELKQMQDCIRNLRFCIDQLDDRINQYNLLRKILRAASNFMIEMGYQLEMPNGKQPRGRFGRRLIYVHSVYLGNLPKDFNELALKVTSHFERTWGNLSSQLKHDIKYVLWHQKSAIGTIPMSRQNSFEIRDISSLLEEPDLNQDLEIVLSRHADKKRKLTLKRLLTEQLTFASNFQSVTPALSADILRFVILYLYGGIYLDYGYAPVSPEVQLPTNKNSIKQHLTESCEKDVIKPWFSANNLKFIGQSKGCVPICRKVDQGKFIGVYDYYEAANACFENSDYEYYKFLAVNLDSNAMVSYYARHPVLLYIIMSSNALLNKELNTNFGHSWRDKYINTRHQDGLFERFYEIKELMRKQKDEEDEEEDEDENENENENEELKRLRKTIDTVNKGPTLSSLGKYPGIITNVGIISYSLYNLGYLNLDEDVTDFLVEHDDKYYKEFNFILNMDLIGKYKNGNSYLGSSGLMLVKTSLGSWRKGLYKKGFSLL</sequence>
<dbReference type="Pfam" id="PF04488">
    <property type="entry name" value="Gly_transf_sug"/>
    <property type="match status" value="1"/>
</dbReference>
<gene>
    <name evidence="2" type="ORF">E3E15_02180</name>
</gene>
<evidence type="ECO:0000313" key="3">
    <source>
        <dbReference type="Proteomes" id="UP000503320"/>
    </source>
</evidence>
<proteinExistence type="predicted"/>
<feature type="region of interest" description="Disordered" evidence="1">
    <location>
        <begin position="432"/>
        <end position="456"/>
    </location>
</feature>
<dbReference type="Gene3D" id="3.90.550.20">
    <property type="match status" value="1"/>
</dbReference>
<dbReference type="EMBL" id="CP038017">
    <property type="protein sequence ID" value="QIV94223.1"/>
    <property type="molecule type" value="Genomic_DNA"/>
</dbReference>
<feature type="compositionally biased region" description="Acidic residues" evidence="1">
    <location>
        <begin position="435"/>
        <end position="451"/>
    </location>
</feature>
<name>A0A6M3HSR7_9GAMM</name>
<protein>
    <submittedName>
        <fullName evidence="2">Uncharacterized protein</fullName>
    </submittedName>
</protein>
<evidence type="ECO:0000313" key="2">
    <source>
        <dbReference type="EMBL" id="QIV94223.1"/>
    </source>
</evidence>
<dbReference type="SUPFAM" id="SSF53448">
    <property type="entry name" value="Nucleotide-diphospho-sugar transferases"/>
    <property type="match status" value="1"/>
</dbReference>
<dbReference type="InterPro" id="IPR029044">
    <property type="entry name" value="Nucleotide-diphossugar_trans"/>
</dbReference>
<reference evidence="2 3" key="1">
    <citation type="submission" date="2019-03" db="EMBL/GenBank/DDBJ databases">
        <title>Complete Genome Sequence of Allofrancisella frigidaquae Strain SYSU 10HL1970 Isolated from Water-Cooling Systems in China.</title>
        <authorList>
            <person name="Ohrman C."/>
            <person name="Uneklint I."/>
            <person name="Sjodin A."/>
        </authorList>
    </citation>
    <scope>NUCLEOTIDE SEQUENCE [LARGE SCALE GENOMIC DNA]</scope>
    <source>
        <strain evidence="2 3">SYSU 10HL1970</strain>
    </source>
</reference>
<evidence type="ECO:0000256" key="1">
    <source>
        <dbReference type="SAM" id="MobiDB-lite"/>
    </source>
</evidence>
<keyword evidence="3" id="KW-1185">Reference proteome</keyword>
<organism evidence="2 3">
    <name type="scientific">Allofrancisella frigidaquae</name>
    <dbReference type="NCBI Taxonomy" id="1085644"/>
    <lineage>
        <taxon>Bacteria</taxon>
        <taxon>Pseudomonadati</taxon>
        <taxon>Pseudomonadota</taxon>
        <taxon>Gammaproteobacteria</taxon>
        <taxon>Thiotrichales</taxon>
        <taxon>Francisellaceae</taxon>
        <taxon>Allofrancisella</taxon>
    </lineage>
</organism>
<dbReference type="Proteomes" id="UP000503320">
    <property type="component" value="Chromosome"/>
</dbReference>
<dbReference type="RefSeq" id="WP_172106420.1">
    <property type="nucleotide sequence ID" value="NZ_CP038017.1"/>
</dbReference>
<dbReference type="KEGG" id="afri:E3E15_02180"/>
<dbReference type="InterPro" id="IPR007577">
    <property type="entry name" value="GlycoTrfase_DXD_sugar-bd_CS"/>
</dbReference>